<protein>
    <submittedName>
        <fullName evidence="2">Uncharacterized protein</fullName>
    </submittedName>
</protein>
<dbReference type="AlphaFoldDB" id="B7K6S9"/>
<dbReference type="Proteomes" id="UP000002384">
    <property type="component" value="Chromosome"/>
</dbReference>
<keyword evidence="3" id="KW-1185">Reference proteome</keyword>
<dbReference type="eggNOG" id="ENOG50321I1">
    <property type="taxonomic scope" value="Bacteria"/>
</dbReference>
<feature type="transmembrane region" description="Helical" evidence="1">
    <location>
        <begin position="27"/>
        <end position="47"/>
    </location>
</feature>
<reference evidence="3" key="1">
    <citation type="journal article" date="2011" name="MBio">
        <title>Novel metabolic attributes of the genus Cyanothece, comprising a group of unicellular nitrogen-fixing Cyanobacteria.</title>
        <authorList>
            <person name="Bandyopadhyay A."/>
            <person name="Elvitigala T."/>
            <person name="Welsh E."/>
            <person name="Stockel J."/>
            <person name="Liberton M."/>
            <person name="Min H."/>
            <person name="Sherman L.A."/>
            <person name="Pakrasi H.B."/>
        </authorList>
    </citation>
    <scope>NUCLEOTIDE SEQUENCE [LARGE SCALE GENOMIC DNA]</scope>
    <source>
        <strain evidence="3">PCC 7424</strain>
    </source>
</reference>
<dbReference type="HOGENOM" id="CLU_2449692_0_0_3"/>
<dbReference type="EMBL" id="CP001291">
    <property type="protein sequence ID" value="ACK72628.1"/>
    <property type="molecule type" value="Genomic_DNA"/>
</dbReference>
<accession>B7K6S9</accession>
<evidence type="ECO:0000313" key="2">
    <source>
        <dbReference type="EMBL" id="ACK72628.1"/>
    </source>
</evidence>
<keyword evidence="1" id="KW-0812">Transmembrane</keyword>
<keyword evidence="1" id="KW-0472">Membrane</keyword>
<evidence type="ECO:0000313" key="3">
    <source>
        <dbReference type="Proteomes" id="UP000002384"/>
    </source>
</evidence>
<organism evidence="2 3">
    <name type="scientific">Gloeothece citriformis (strain PCC 7424)</name>
    <name type="common">Cyanothece sp. (strain PCC 7424)</name>
    <dbReference type="NCBI Taxonomy" id="65393"/>
    <lineage>
        <taxon>Bacteria</taxon>
        <taxon>Bacillati</taxon>
        <taxon>Cyanobacteriota</taxon>
        <taxon>Cyanophyceae</taxon>
        <taxon>Oscillatoriophycideae</taxon>
        <taxon>Chroococcales</taxon>
        <taxon>Aphanothecaceae</taxon>
        <taxon>Gloeothece</taxon>
        <taxon>Gloeothece citriformis</taxon>
    </lineage>
</organism>
<name>B7K6S9_GLOC7</name>
<gene>
    <name evidence="2" type="ordered locus">PCC7424_4258</name>
</gene>
<dbReference type="KEGG" id="cyc:PCC7424_4258"/>
<feature type="transmembrane region" description="Helical" evidence="1">
    <location>
        <begin position="53"/>
        <end position="80"/>
    </location>
</feature>
<keyword evidence="1" id="KW-1133">Transmembrane helix</keyword>
<sequence length="89" mass="9883">MFITKPDFYPDERSPLKINHITKQLETIQFFGLTLSGFIALNGLLLISETIGIALIVIGLLGSFFTYLCTQGVIAIIILLSKIEINTRP</sequence>
<dbReference type="RefSeq" id="WP_015956213.1">
    <property type="nucleotide sequence ID" value="NC_011729.1"/>
</dbReference>
<evidence type="ECO:0000256" key="1">
    <source>
        <dbReference type="SAM" id="Phobius"/>
    </source>
</evidence>
<proteinExistence type="predicted"/>